<name>A0A9D4DE21_DREPO</name>
<evidence type="ECO:0000256" key="8">
    <source>
        <dbReference type="ARBA" id="ARBA00023170"/>
    </source>
</evidence>
<evidence type="ECO:0000256" key="2">
    <source>
        <dbReference type="ARBA" id="ARBA00022475"/>
    </source>
</evidence>
<evidence type="ECO:0000256" key="11">
    <source>
        <dbReference type="RuleBase" id="RU000688"/>
    </source>
</evidence>
<evidence type="ECO:0000256" key="9">
    <source>
        <dbReference type="ARBA" id="ARBA00023180"/>
    </source>
</evidence>
<comment type="caution">
    <text evidence="14">The sequence shown here is derived from an EMBL/GenBank/DDBJ whole genome shotgun (WGS) entry which is preliminary data.</text>
</comment>
<keyword evidence="10 11" id="KW-0807">Transducer</keyword>
<evidence type="ECO:0000256" key="5">
    <source>
        <dbReference type="ARBA" id="ARBA00023040"/>
    </source>
</evidence>
<dbReference type="Gene3D" id="1.20.1070.10">
    <property type="entry name" value="Rhodopsin 7-helix transmembrane proteins"/>
    <property type="match status" value="1"/>
</dbReference>
<comment type="similarity">
    <text evidence="11">Belongs to the G-protein coupled receptor 1 family.</text>
</comment>
<feature type="transmembrane region" description="Helical" evidence="12">
    <location>
        <begin position="224"/>
        <end position="243"/>
    </location>
</feature>
<keyword evidence="7" id="KW-1015">Disulfide bond</keyword>
<dbReference type="GO" id="GO:0005886">
    <property type="term" value="C:plasma membrane"/>
    <property type="evidence" value="ECO:0007669"/>
    <property type="project" value="UniProtKB-SubCell"/>
</dbReference>
<feature type="transmembrane region" description="Helical" evidence="12">
    <location>
        <begin position="162"/>
        <end position="182"/>
    </location>
</feature>
<evidence type="ECO:0000256" key="6">
    <source>
        <dbReference type="ARBA" id="ARBA00023136"/>
    </source>
</evidence>
<evidence type="ECO:0000256" key="4">
    <source>
        <dbReference type="ARBA" id="ARBA00022989"/>
    </source>
</evidence>
<keyword evidence="6 12" id="KW-0472">Membrane</keyword>
<proteinExistence type="inferred from homology"/>
<feature type="transmembrane region" description="Helical" evidence="12">
    <location>
        <begin position="81"/>
        <end position="99"/>
    </location>
</feature>
<dbReference type="GO" id="GO:0001607">
    <property type="term" value="F:neuromedin U receptor activity"/>
    <property type="evidence" value="ECO:0007669"/>
    <property type="project" value="InterPro"/>
</dbReference>
<dbReference type="Proteomes" id="UP000828390">
    <property type="component" value="Unassembled WGS sequence"/>
</dbReference>
<evidence type="ECO:0000256" key="3">
    <source>
        <dbReference type="ARBA" id="ARBA00022692"/>
    </source>
</evidence>
<feature type="transmembrane region" description="Helical" evidence="12">
    <location>
        <begin position="308"/>
        <end position="334"/>
    </location>
</feature>
<keyword evidence="8 11" id="KW-0675">Receptor</keyword>
<evidence type="ECO:0000256" key="1">
    <source>
        <dbReference type="ARBA" id="ARBA00004651"/>
    </source>
</evidence>
<reference evidence="14" key="2">
    <citation type="submission" date="2020-11" db="EMBL/GenBank/DDBJ databases">
        <authorList>
            <person name="McCartney M.A."/>
            <person name="Auch B."/>
            <person name="Kono T."/>
            <person name="Mallez S."/>
            <person name="Becker A."/>
            <person name="Gohl D.M."/>
            <person name="Silverstein K.A.T."/>
            <person name="Koren S."/>
            <person name="Bechman K.B."/>
            <person name="Herman A."/>
            <person name="Abrahante J.E."/>
            <person name="Garbe J."/>
        </authorList>
    </citation>
    <scope>NUCLEOTIDE SEQUENCE</scope>
    <source>
        <strain evidence="14">Duluth1</strain>
        <tissue evidence="14">Whole animal</tissue>
    </source>
</reference>
<keyword evidence="2" id="KW-1003">Cell membrane</keyword>
<evidence type="ECO:0000256" key="10">
    <source>
        <dbReference type="ARBA" id="ARBA00023224"/>
    </source>
</evidence>
<protein>
    <recommendedName>
        <fullName evidence="13">G-protein coupled receptors family 1 profile domain-containing protein</fullName>
    </recommendedName>
</protein>
<keyword evidence="3 11" id="KW-0812">Transmembrane</keyword>
<keyword evidence="9" id="KW-0325">Glycoprotein</keyword>
<dbReference type="Pfam" id="PF00001">
    <property type="entry name" value="7tm_1"/>
    <property type="match status" value="1"/>
</dbReference>
<dbReference type="PROSITE" id="PS50262">
    <property type="entry name" value="G_PROTEIN_RECEP_F1_2"/>
    <property type="match status" value="1"/>
</dbReference>
<feature type="transmembrane region" description="Helical" evidence="12">
    <location>
        <begin position="269"/>
        <end position="288"/>
    </location>
</feature>
<gene>
    <name evidence="14" type="ORF">DPMN_182367</name>
</gene>
<dbReference type="EMBL" id="JAIWYP010000010">
    <property type="protein sequence ID" value="KAH3747932.1"/>
    <property type="molecule type" value="Genomic_DNA"/>
</dbReference>
<feature type="transmembrane region" description="Helical" evidence="12">
    <location>
        <begin position="41"/>
        <end position="69"/>
    </location>
</feature>
<feature type="domain" description="G-protein coupled receptors family 1 profile" evidence="13">
    <location>
        <begin position="61"/>
        <end position="331"/>
    </location>
</feature>
<reference evidence="14" key="1">
    <citation type="journal article" date="2019" name="bioRxiv">
        <title>The Genome of the Zebra Mussel, Dreissena polymorpha: A Resource for Invasive Species Research.</title>
        <authorList>
            <person name="McCartney M.A."/>
            <person name="Auch B."/>
            <person name="Kono T."/>
            <person name="Mallez S."/>
            <person name="Zhang Y."/>
            <person name="Obille A."/>
            <person name="Becker A."/>
            <person name="Abrahante J.E."/>
            <person name="Garbe J."/>
            <person name="Badalamenti J.P."/>
            <person name="Herman A."/>
            <person name="Mangelson H."/>
            <person name="Liachko I."/>
            <person name="Sullivan S."/>
            <person name="Sone E.D."/>
            <person name="Koren S."/>
            <person name="Silverstein K.A.T."/>
            <person name="Beckman K.B."/>
            <person name="Gohl D.M."/>
        </authorList>
    </citation>
    <scope>NUCLEOTIDE SEQUENCE</scope>
    <source>
        <strain evidence="14">Duluth1</strain>
        <tissue evidence="14">Whole animal</tissue>
    </source>
</reference>
<keyword evidence="4 12" id="KW-1133">Transmembrane helix</keyword>
<sequence>MENVIYSVPFTDGIIQNTNGNYTSDVNTILTENLGNKHKGLVAALGLSFVYTVILLTGLIGNMCTCIIIRKNAYMHTTTNLYLFNLAISDMMILFVALPPEMYSIWEAYPWRFGQFFCIMKSFIMETTSYTSVLTILCFTIERYISVCHSVKVNRQQNTTRACKCIVIIWVISAVSALPFSIHTRTFYFLSDPRTGRPVDESLVCNIPHVWQDTMVTVFKLSTFFYFVLPLVIITMMYVLIGLKLKRSETQTTGSPQFAKSTVSSARGAVIRMLVAVVAAFFLCWAPYHAQRLMTLYVKHWNASLLEVQSNLFFVSGVFYFFSSTVNPILYNVLSRKFRRAFKRTLCESRPCYLLHILKYGFRDNGANENVSNHVDTPAQCIQECIHTYVDILSSEENQL</sequence>
<feature type="transmembrane region" description="Helical" evidence="12">
    <location>
        <begin position="119"/>
        <end position="141"/>
    </location>
</feature>
<dbReference type="PRINTS" id="PR01565">
    <property type="entry name" value="NEUROMEDINUR"/>
</dbReference>
<evidence type="ECO:0000259" key="13">
    <source>
        <dbReference type="PROSITE" id="PS50262"/>
    </source>
</evidence>
<dbReference type="SUPFAM" id="SSF81321">
    <property type="entry name" value="Family A G protein-coupled receptor-like"/>
    <property type="match status" value="1"/>
</dbReference>
<dbReference type="InterPro" id="IPR000276">
    <property type="entry name" value="GPCR_Rhodpsn"/>
</dbReference>
<accession>A0A9D4DE21</accession>
<evidence type="ECO:0000313" key="14">
    <source>
        <dbReference type="EMBL" id="KAH3747932.1"/>
    </source>
</evidence>
<keyword evidence="15" id="KW-1185">Reference proteome</keyword>
<evidence type="ECO:0000256" key="7">
    <source>
        <dbReference type="ARBA" id="ARBA00023157"/>
    </source>
</evidence>
<dbReference type="InterPro" id="IPR017452">
    <property type="entry name" value="GPCR_Rhodpsn_7TM"/>
</dbReference>
<organism evidence="14 15">
    <name type="scientific">Dreissena polymorpha</name>
    <name type="common">Zebra mussel</name>
    <name type="synonym">Mytilus polymorpha</name>
    <dbReference type="NCBI Taxonomy" id="45954"/>
    <lineage>
        <taxon>Eukaryota</taxon>
        <taxon>Metazoa</taxon>
        <taxon>Spiralia</taxon>
        <taxon>Lophotrochozoa</taxon>
        <taxon>Mollusca</taxon>
        <taxon>Bivalvia</taxon>
        <taxon>Autobranchia</taxon>
        <taxon>Heteroconchia</taxon>
        <taxon>Euheterodonta</taxon>
        <taxon>Imparidentia</taxon>
        <taxon>Neoheterodontei</taxon>
        <taxon>Myida</taxon>
        <taxon>Dreissenoidea</taxon>
        <taxon>Dreissenidae</taxon>
        <taxon>Dreissena</taxon>
    </lineage>
</organism>
<evidence type="ECO:0000256" key="12">
    <source>
        <dbReference type="SAM" id="Phobius"/>
    </source>
</evidence>
<comment type="subcellular location">
    <subcellularLocation>
        <location evidence="1">Cell membrane</location>
        <topology evidence="1">Multi-pass membrane protein</topology>
    </subcellularLocation>
</comment>
<dbReference type="PRINTS" id="PR00237">
    <property type="entry name" value="GPCRRHODOPSN"/>
</dbReference>
<dbReference type="PANTHER" id="PTHR24243:SF208">
    <property type="entry name" value="PYROKININ-1 RECEPTOR"/>
    <property type="match status" value="1"/>
</dbReference>
<dbReference type="AlphaFoldDB" id="A0A9D4DE21"/>
<dbReference type="PANTHER" id="PTHR24243">
    <property type="entry name" value="G-PROTEIN COUPLED RECEPTOR"/>
    <property type="match status" value="1"/>
</dbReference>
<evidence type="ECO:0000313" key="15">
    <source>
        <dbReference type="Proteomes" id="UP000828390"/>
    </source>
</evidence>
<keyword evidence="5 11" id="KW-0297">G-protein coupled receptor</keyword>
<dbReference type="PROSITE" id="PS00237">
    <property type="entry name" value="G_PROTEIN_RECEP_F1_1"/>
    <property type="match status" value="1"/>
</dbReference>
<dbReference type="InterPro" id="IPR005390">
    <property type="entry name" value="NeuromedU_rcpt"/>
</dbReference>